<dbReference type="CDD" id="cd00082">
    <property type="entry name" value="HisKA"/>
    <property type="match status" value="1"/>
</dbReference>
<dbReference type="SUPFAM" id="SSF47384">
    <property type="entry name" value="Homodimeric domain of signal transducing histidine kinase"/>
    <property type="match status" value="1"/>
</dbReference>
<reference evidence="17 18" key="1">
    <citation type="submission" date="2019-12" db="EMBL/GenBank/DDBJ databases">
        <title>Defluviitalea raffinosedens, isolated from a biogas fermenter, genome sequencing and characterization.</title>
        <authorList>
            <person name="Rettenmaier R."/>
            <person name="Schneider M."/>
            <person name="Neuhaus K."/>
            <person name="Liebl W."/>
            <person name="Zverlov V."/>
        </authorList>
    </citation>
    <scope>NUCLEOTIDE SEQUENCE [LARGE SCALE GENOMIC DNA]</scope>
    <source>
        <strain evidence="17 18">249c-K6</strain>
    </source>
</reference>
<dbReference type="SUPFAM" id="SSF55874">
    <property type="entry name" value="ATPase domain of HSP90 chaperone/DNA topoisomerase II/histidine kinase"/>
    <property type="match status" value="1"/>
</dbReference>
<dbReference type="Gene3D" id="1.10.287.130">
    <property type="match status" value="1"/>
</dbReference>
<keyword evidence="6" id="KW-0808">Transferase</keyword>
<evidence type="ECO:0000256" key="6">
    <source>
        <dbReference type="ARBA" id="ARBA00022679"/>
    </source>
</evidence>
<evidence type="ECO:0000256" key="12">
    <source>
        <dbReference type="ARBA" id="ARBA00023012"/>
    </source>
</evidence>
<dbReference type="Pfam" id="PF02518">
    <property type="entry name" value="HATPase_c"/>
    <property type="match status" value="1"/>
</dbReference>
<keyword evidence="9 17" id="KW-0418">Kinase</keyword>
<comment type="catalytic activity">
    <reaction evidence="1">
        <text>ATP + protein L-histidine = ADP + protein N-phospho-L-histidine.</text>
        <dbReference type="EC" id="2.7.13.3"/>
    </reaction>
</comment>
<comment type="caution">
    <text evidence="17">The sequence shown here is derived from an EMBL/GenBank/DDBJ whole genome shotgun (WGS) entry which is preliminary data.</text>
</comment>
<dbReference type="AlphaFoldDB" id="A0A7C8HHH1"/>
<evidence type="ECO:0000313" key="18">
    <source>
        <dbReference type="Proteomes" id="UP000483018"/>
    </source>
</evidence>
<dbReference type="InterPro" id="IPR036890">
    <property type="entry name" value="HATPase_C_sf"/>
</dbReference>
<dbReference type="SMART" id="SM00388">
    <property type="entry name" value="HisKA"/>
    <property type="match status" value="1"/>
</dbReference>
<organism evidence="17 18">
    <name type="scientific">Defluviitalea raffinosedens</name>
    <dbReference type="NCBI Taxonomy" id="1450156"/>
    <lineage>
        <taxon>Bacteria</taxon>
        <taxon>Bacillati</taxon>
        <taxon>Bacillota</taxon>
        <taxon>Clostridia</taxon>
        <taxon>Lachnospirales</taxon>
        <taxon>Defluviitaleaceae</taxon>
        <taxon>Defluviitalea</taxon>
    </lineage>
</organism>
<evidence type="ECO:0000256" key="14">
    <source>
        <dbReference type="SAM" id="Phobius"/>
    </source>
</evidence>
<feature type="domain" description="HAMP" evidence="16">
    <location>
        <begin position="419"/>
        <end position="463"/>
    </location>
</feature>
<dbReference type="InterPro" id="IPR005467">
    <property type="entry name" value="His_kinase_dom"/>
</dbReference>
<proteinExistence type="predicted"/>
<feature type="transmembrane region" description="Helical" evidence="14">
    <location>
        <begin position="292"/>
        <end position="311"/>
    </location>
</feature>
<evidence type="ECO:0000256" key="4">
    <source>
        <dbReference type="ARBA" id="ARBA00022475"/>
    </source>
</evidence>
<keyword evidence="10" id="KW-0067">ATP-binding</keyword>
<dbReference type="InterPro" id="IPR003660">
    <property type="entry name" value="HAMP_dom"/>
</dbReference>
<feature type="transmembrane region" description="Helical" evidence="14">
    <location>
        <begin position="388"/>
        <end position="411"/>
    </location>
</feature>
<feature type="transmembrane region" description="Helical" evidence="14">
    <location>
        <begin position="253"/>
        <end position="272"/>
    </location>
</feature>
<keyword evidence="7 14" id="KW-0812">Transmembrane</keyword>
<evidence type="ECO:0000256" key="7">
    <source>
        <dbReference type="ARBA" id="ARBA00022692"/>
    </source>
</evidence>
<evidence type="ECO:0000259" key="15">
    <source>
        <dbReference type="PROSITE" id="PS50109"/>
    </source>
</evidence>
<dbReference type="EC" id="2.7.13.3" evidence="3"/>
<dbReference type="InterPro" id="IPR003661">
    <property type="entry name" value="HisK_dim/P_dom"/>
</dbReference>
<evidence type="ECO:0000256" key="5">
    <source>
        <dbReference type="ARBA" id="ARBA00022553"/>
    </source>
</evidence>
<evidence type="ECO:0000256" key="11">
    <source>
        <dbReference type="ARBA" id="ARBA00022989"/>
    </source>
</evidence>
<evidence type="ECO:0000256" key="1">
    <source>
        <dbReference type="ARBA" id="ARBA00000085"/>
    </source>
</evidence>
<dbReference type="GO" id="GO:0005886">
    <property type="term" value="C:plasma membrane"/>
    <property type="evidence" value="ECO:0007669"/>
    <property type="project" value="UniProtKB-SubCell"/>
</dbReference>
<keyword evidence="13 14" id="KW-0472">Membrane</keyword>
<keyword evidence="8" id="KW-0547">Nucleotide-binding</keyword>
<dbReference type="Gene3D" id="3.30.565.10">
    <property type="entry name" value="Histidine kinase-like ATPase, C-terminal domain"/>
    <property type="match status" value="1"/>
</dbReference>
<feature type="transmembrane region" description="Helical" evidence="14">
    <location>
        <begin position="323"/>
        <end position="343"/>
    </location>
</feature>
<keyword evidence="12" id="KW-0902">Two-component regulatory system</keyword>
<dbReference type="OrthoDB" id="9792991at2"/>
<dbReference type="PANTHER" id="PTHR45528">
    <property type="entry name" value="SENSOR HISTIDINE KINASE CPXA"/>
    <property type="match status" value="1"/>
</dbReference>
<dbReference type="PROSITE" id="PS50109">
    <property type="entry name" value="HIS_KIN"/>
    <property type="match status" value="1"/>
</dbReference>
<accession>A0A7C8HHH1</accession>
<keyword evidence="5" id="KW-0597">Phosphoprotein</keyword>
<dbReference type="EMBL" id="WSLF01000006">
    <property type="protein sequence ID" value="KAE9634092.1"/>
    <property type="molecule type" value="Genomic_DNA"/>
</dbReference>
<evidence type="ECO:0000256" key="2">
    <source>
        <dbReference type="ARBA" id="ARBA00004651"/>
    </source>
</evidence>
<evidence type="ECO:0000313" key="17">
    <source>
        <dbReference type="EMBL" id="KAE9634092.1"/>
    </source>
</evidence>
<dbReference type="Gene3D" id="6.10.340.10">
    <property type="match status" value="1"/>
</dbReference>
<dbReference type="GO" id="GO:0000155">
    <property type="term" value="F:phosphorelay sensor kinase activity"/>
    <property type="evidence" value="ECO:0007669"/>
    <property type="project" value="InterPro"/>
</dbReference>
<keyword evidence="4" id="KW-1003">Cell membrane</keyword>
<dbReference type="RefSeq" id="WP_158740374.1">
    <property type="nucleotide sequence ID" value="NZ_JAFBEP010000021.1"/>
</dbReference>
<dbReference type="InterPro" id="IPR003594">
    <property type="entry name" value="HATPase_dom"/>
</dbReference>
<feature type="transmembrane region" description="Helical" evidence="14">
    <location>
        <begin position="12"/>
        <end position="39"/>
    </location>
</feature>
<evidence type="ECO:0000259" key="16">
    <source>
        <dbReference type="PROSITE" id="PS50885"/>
    </source>
</evidence>
<protein>
    <recommendedName>
        <fullName evidence="3">histidine kinase</fullName>
        <ecNumber evidence="3">2.7.13.3</ecNumber>
    </recommendedName>
</protein>
<dbReference type="InterPro" id="IPR036097">
    <property type="entry name" value="HisK_dim/P_sf"/>
</dbReference>
<dbReference type="PROSITE" id="PS50885">
    <property type="entry name" value="HAMP"/>
    <property type="match status" value="1"/>
</dbReference>
<gene>
    <name evidence="17" type="ORF">GND95_08200</name>
</gene>
<evidence type="ECO:0000256" key="3">
    <source>
        <dbReference type="ARBA" id="ARBA00012438"/>
    </source>
</evidence>
<evidence type="ECO:0000256" key="13">
    <source>
        <dbReference type="ARBA" id="ARBA00023136"/>
    </source>
</evidence>
<dbReference type="InterPro" id="IPR050398">
    <property type="entry name" value="HssS/ArlS-like"/>
</dbReference>
<keyword evidence="11 14" id="KW-1133">Transmembrane helix</keyword>
<evidence type="ECO:0000256" key="9">
    <source>
        <dbReference type="ARBA" id="ARBA00022777"/>
    </source>
</evidence>
<sequence length="692" mass="79900">MDTKWRNYSHSIVTKIITFVMVITCFTGVITSLLNIALLENNDIKMAFQESYFHSVSYMSETNTILKDLKMLTEQYKSEEHILNGGSISEDEMRNTEIELFYDFQNNSKDYNPNLSEEENYVLFKEVYADKIIKAKEKMIKEELRQYHLLLKRIENYEGVLYYINDGTNIYKNTTNISKEYFKSHPSYMIFENYEQEVYPLEIYNNRYYYWIASTIDQAGIDDHVMYIAFTEDFINPRIEQWKSDKVIAANSLYRLAGFLLGLIVSFLYLAWIIGRKSFRDQEVHLNVVDNLYTDINSVLCLGLIMLWFLLLDGWDIRNYSMVIIPITVPIATVGLILVLSLIKHFKNRTFIKHTLVFRILYSVYQFIKKVYDSGNLGVKVILLVIGYPILVAITIFIFPVTIGAAAWFALKKIREFYAIKEGVEIIKNGDIQHTIEIDSKGEFKSLADNINSITDGLKNAVENELKSERLKTELITNVSHDIRTPLTGIITYVGLLKKETDPSKVQEYIEVLDQKAQRLKILTDDLFEAAKASSGNIPTHLEKINIVSLLTQGLGEMNDKIEASQLDFKMSHPKEAIYIKADGRLFWRSVENLLSNIFKYALQGSRVYIDIEDLGDEVLLALKNISAYELNISADELMERFTRGDESRSSEGSGLGLSIAKSLIEIQKGRFDIQVDGDLFKVMIYMPKYYE</sequence>
<keyword evidence="18" id="KW-1185">Reference proteome</keyword>
<evidence type="ECO:0000256" key="10">
    <source>
        <dbReference type="ARBA" id="ARBA00022840"/>
    </source>
</evidence>
<dbReference type="PANTHER" id="PTHR45528:SF1">
    <property type="entry name" value="SENSOR HISTIDINE KINASE CPXA"/>
    <property type="match status" value="1"/>
</dbReference>
<dbReference type="GO" id="GO:0005524">
    <property type="term" value="F:ATP binding"/>
    <property type="evidence" value="ECO:0007669"/>
    <property type="project" value="UniProtKB-KW"/>
</dbReference>
<dbReference type="Proteomes" id="UP000483018">
    <property type="component" value="Unassembled WGS sequence"/>
</dbReference>
<name>A0A7C8HHH1_9FIRM</name>
<comment type="subcellular location">
    <subcellularLocation>
        <location evidence="2">Cell membrane</location>
        <topology evidence="2">Multi-pass membrane protein</topology>
    </subcellularLocation>
</comment>
<dbReference type="Pfam" id="PF00512">
    <property type="entry name" value="HisKA"/>
    <property type="match status" value="1"/>
</dbReference>
<feature type="domain" description="Histidine kinase" evidence="15">
    <location>
        <begin position="478"/>
        <end position="691"/>
    </location>
</feature>
<evidence type="ECO:0000256" key="8">
    <source>
        <dbReference type="ARBA" id="ARBA00022741"/>
    </source>
</evidence>
<dbReference type="SMART" id="SM00387">
    <property type="entry name" value="HATPase_c"/>
    <property type="match status" value="1"/>
</dbReference>